<organism evidence="2 3">
    <name type="scientific">Dokdonia sinensis</name>
    <dbReference type="NCBI Taxonomy" id="2479847"/>
    <lineage>
        <taxon>Bacteria</taxon>
        <taxon>Pseudomonadati</taxon>
        <taxon>Bacteroidota</taxon>
        <taxon>Flavobacteriia</taxon>
        <taxon>Flavobacteriales</taxon>
        <taxon>Flavobacteriaceae</taxon>
        <taxon>Dokdonia</taxon>
    </lineage>
</organism>
<comment type="caution">
    <text evidence="2">The sequence shown here is derived from an EMBL/GenBank/DDBJ whole genome shotgun (WGS) entry which is preliminary data.</text>
</comment>
<protein>
    <submittedName>
        <fullName evidence="2">Short-chain dehydrogenase</fullName>
    </submittedName>
</protein>
<feature type="transmembrane region" description="Helical" evidence="1">
    <location>
        <begin position="103"/>
        <end position="122"/>
    </location>
</feature>
<keyword evidence="3" id="KW-1185">Reference proteome</keyword>
<evidence type="ECO:0000256" key="1">
    <source>
        <dbReference type="SAM" id="Phobius"/>
    </source>
</evidence>
<dbReference type="EMBL" id="REFV01000004">
    <property type="protein sequence ID" value="RMB60935.1"/>
    <property type="molecule type" value="Genomic_DNA"/>
</dbReference>
<dbReference type="RefSeq" id="WP_121916670.1">
    <property type="nucleotide sequence ID" value="NZ_REFV01000004.1"/>
</dbReference>
<sequence>MGPYTGTKKKNRLQLLHQYYQYTGFYTFLADAMKKALPPILLVVAGIAAIHFFVYDINDALEYVIANYSNFLILTVFFVSESILGIIPPELFIAWSDKTDAPIFYLSMIAVLSFAGGIVSYFTGRAALKIPRIYEYLEVKMAKHLKNARKWGGFLILVGALLPLPFAVASLAAGMIRFNFKYYLLFGLARFVRFAIYGAAIFSLVEG</sequence>
<feature type="transmembrane region" description="Helical" evidence="1">
    <location>
        <begin position="151"/>
        <end position="176"/>
    </location>
</feature>
<dbReference type="AlphaFoldDB" id="A0A3M0G7J3"/>
<dbReference type="Proteomes" id="UP000281985">
    <property type="component" value="Unassembled WGS sequence"/>
</dbReference>
<proteinExistence type="predicted"/>
<feature type="transmembrane region" description="Helical" evidence="1">
    <location>
        <begin position="67"/>
        <end position="87"/>
    </location>
</feature>
<keyword evidence="1" id="KW-0472">Membrane</keyword>
<evidence type="ECO:0000313" key="2">
    <source>
        <dbReference type="EMBL" id="RMB60935.1"/>
    </source>
</evidence>
<gene>
    <name evidence="2" type="ORF">EAX61_05485</name>
</gene>
<feature type="transmembrane region" description="Helical" evidence="1">
    <location>
        <begin position="36"/>
        <end position="55"/>
    </location>
</feature>
<keyword evidence="1" id="KW-1133">Transmembrane helix</keyword>
<accession>A0A3M0G7J3</accession>
<name>A0A3M0G7J3_9FLAO</name>
<dbReference type="OrthoDB" id="1118259at2"/>
<reference evidence="2 3" key="1">
    <citation type="submission" date="2018-10" db="EMBL/GenBank/DDBJ databases">
        <title>Dokdonia luteus sp. nov., isolated from sea water.</title>
        <authorList>
            <person name="Zhou L.Y."/>
            <person name="Du Z.J."/>
        </authorList>
    </citation>
    <scope>NUCLEOTIDE SEQUENCE [LARGE SCALE GENOMIC DNA]</scope>
    <source>
        <strain evidence="2 3">SH27</strain>
    </source>
</reference>
<feature type="transmembrane region" description="Helical" evidence="1">
    <location>
        <begin position="182"/>
        <end position="205"/>
    </location>
</feature>
<evidence type="ECO:0000313" key="3">
    <source>
        <dbReference type="Proteomes" id="UP000281985"/>
    </source>
</evidence>
<keyword evidence="1" id="KW-0812">Transmembrane</keyword>